<protein>
    <submittedName>
        <fullName evidence="3">OLC1v1023887C1</fullName>
    </submittedName>
</protein>
<gene>
    <name evidence="3" type="ORF">OLC1_LOCUS1690</name>
</gene>
<sequence>MAHLPKDASIFLLAVLISSLHIEARIGIFLDYPPEPEPQGPILAPLASPAFEPVPGDGGISFPPEFAPAPAENGMSFPPELAPAPLESDDHPYHDSSEFSLKETSKATSTTTRAATTNGDDEDEFLDEDIANEELAENYNAGNQYTNNNNYYNNNRYSNANYYNNGYASNYQRNEMSDTRFLDNGKNYYNVNSENPQQDDEINGYESVKEHSYADEDSSFGYGKKPTYEFDTMEEYERLQGYPDPSKFYNP</sequence>
<keyword evidence="4" id="KW-1185">Reference proteome</keyword>
<reference evidence="3" key="1">
    <citation type="submission" date="2023-03" db="EMBL/GenBank/DDBJ databases">
        <authorList>
            <person name="Julca I."/>
        </authorList>
    </citation>
    <scope>NUCLEOTIDE SEQUENCE</scope>
</reference>
<feature type="chain" id="PRO_5043494324" evidence="2">
    <location>
        <begin position="25"/>
        <end position="251"/>
    </location>
</feature>
<proteinExistence type="predicted"/>
<accession>A0AAV1C2F6</accession>
<evidence type="ECO:0000313" key="4">
    <source>
        <dbReference type="Proteomes" id="UP001161247"/>
    </source>
</evidence>
<dbReference type="AlphaFoldDB" id="A0AAV1C2F6"/>
<feature type="region of interest" description="Disordered" evidence="1">
    <location>
        <begin position="40"/>
        <end position="124"/>
    </location>
</feature>
<dbReference type="Proteomes" id="UP001161247">
    <property type="component" value="Chromosome 1"/>
</dbReference>
<evidence type="ECO:0000256" key="1">
    <source>
        <dbReference type="SAM" id="MobiDB-lite"/>
    </source>
</evidence>
<dbReference type="PANTHER" id="PTHR35274">
    <property type="entry name" value="E6-LIKE PROTEIN"/>
    <property type="match status" value="1"/>
</dbReference>
<dbReference type="InterPro" id="IPR040290">
    <property type="entry name" value="Prot_E6-like"/>
</dbReference>
<feature type="compositionally biased region" description="Basic and acidic residues" evidence="1">
    <location>
        <begin position="88"/>
        <end position="105"/>
    </location>
</feature>
<organism evidence="3 4">
    <name type="scientific">Oldenlandia corymbosa var. corymbosa</name>
    <dbReference type="NCBI Taxonomy" id="529605"/>
    <lineage>
        <taxon>Eukaryota</taxon>
        <taxon>Viridiplantae</taxon>
        <taxon>Streptophyta</taxon>
        <taxon>Embryophyta</taxon>
        <taxon>Tracheophyta</taxon>
        <taxon>Spermatophyta</taxon>
        <taxon>Magnoliopsida</taxon>
        <taxon>eudicotyledons</taxon>
        <taxon>Gunneridae</taxon>
        <taxon>Pentapetalae</taxon>
        <taxon>asterids</taxon>
        <taxon>lamiids</taxon>
        <taxon>Gentianales</taxon>
        <taxon>Rubiaceae</taxon>
        <taxon>Rubioideae</taxon>
        <taxon>Spermacoceae</taxon>
        <taxon>Hedyotis-Oldenlandia complex</taxon>
        <taxon>Oldenlandia</taxon>
    </lineage>
</organism>
<dbReference type="PANTHER" id="PTHR35274:SF5">
    <property type="entry name" value="PROTEIN E6-LIKE"/>
    <property type="match status" value="1"/>
</dbReference>
<dbReference type="EMBL" id="OX459118">
    <property type="protein sequence ID" value="CAI9089328.1"/>
    <property type="molecule type" value="Genomic_DNA"/>
</dbReference>
<evidence type="ECO:0000313" key="3">
    <source>
        <dbReference type="EMBL" id="CAI9089328.1"/>
    </source>
</evidence>
<keyword evidence="2" id="KW-0732">Signal</keyword>
<feature type="region of interest" description="Disordered" evidence="1">
    <location>
        <begin position="193"/>
        <end position="226"/>
    </location>
</feature>
<feature type="compositionally biased region" description="Low complexity" evidence="1">
    <location>
        <begin position="106"/>
        <end position="117"/>
    </location>
</feature>
<name>A0AAV1C2F6_OLDCO</name>
<feature type="compositionally biased region" description="Low complexity" evidence="1">
    <location>
        <begin position="62"/>
        <end position="72"/>
    </location>
</feature>
<evidence type="ECO:0000256" key="2">
    <source>
        <dbReference type="SAM" id="SignalP"/>
    </source>
</evidence>
<feature type="signal peptide" evidence="2">
    <location>
        <begin position="1"/>
        <end position="24"/>
    </location>
</feature>